<organism evidence="2 3">
    <name type="scientific">Pseudoduganella lurida</name>
    <dbReference type="NCBI Taxonomy" id="1036180"/>
    <lineage>
        <taxon>Bacteria</taxon>
        <taxon>Pseudomonadati</taxon>
        <taxon>Pseudomonadota</taxon>
        <taxon>Betaproteobacteria</taxon>
        <taxon>Burkholderiales</taxon>
        <taxon>Oxalobacteraceae</taxon>
        <taxon>Telluria group</taxon>
        <taxon>Pseudoduganella</taxon>
    </lineage>
</organism>
<dbReference type="EMBL" id="VLLB01000002">
    <property type="protein sequence ID" value="TWI67476.1"/>
    <property type="molecule type" value="Genomic_DNA"/>
</dbReference>
<dbReference type="Proteomes" id="UP000318431">
    <property type="component" value="Unassembled WGS sequence"/>
</dbReference>
<dbReference type="RefSeq" id="WP_145648393.1">
    <property type="nucleotide sequence ID" value="NZ_VLLB01000002.1"/>
</dbReference>
<dbReference type="Gene3D" id="1.10.10.1320">
    <property type="entry name" value="Anti-sigma factor, zinc-finger domain"/>
    <property type="match status" value="1"/>
</dbReference>
<keyword evidence="3" id="KW-1185">Reference proteome</keyword>
<sequence>MNAYTDNDNPHAAVAPLLPWHAAGQLEEPAATQVREHLATCAACRADLAWERQLRAAAGRAAPPPVCADADAALARLLPRLEPAPASLLASLVAWLSRPPVVPAALAATIAALCLALSLDRPPDYHALGPLAPPADATVMFRPDTGAAEVRRILAATGAGTVHGPTVAGAYVLRLGPERRAAALARLRAEPAVLLAEPLGAGVPP</sequence>
<dbReference type="OrthoDB" id="5958009at2"/>
<feature type="domain" description="Putative zinc-finger" evidence="1">
    <location>
        <begin position="14"/>
        <end position="45"/>
    </location>
</feature>
<gene>
    <name evidence="2" type="ORF">IP91_01589</name>
</gene>
<dbReference type="AlphaFoldDB" id="A0A562RGD5"/>
<name>A0A562RGD5_9BURK</name>
<reference evidence="2 3" key="1">
    <citation type="journal article" date="2015" name="Stand. Genomic Sci.">
        <title>Genomic Encyclopedia of Bacterial and Archaeal Type Strains, Phase III: the genomes of soil and plant-associated and newly described type strains.</title>
        <authorList>
            <person name="Whitman W.B."/>
            <person name="Woyke T."/>
            <person name="Klenk H.P."/>
            <person name="Zhou Y."/>
            <person name="Lilburn T.G."/>
            <person name="Beck B.J."/>
            <person name="De Vos P."/>
            <person name="Vandamme P."/>
            <person name="Eisen J.A."/>
            <person name="Garrity G."/>
            <person name="Hugenholtz P."/>
            <person name="Kyrpides N.C."/>
        </authorList>
    </citation>
    <scope>NUCLEOTIDE SEQUENCE [LARGE SCALE GENOMIC DNA]</scope>
    <source>
        <strain evidence="2 3">CGMCC 1.10822</strain>
    </source>
</reference>
<proteinExistence type="predicted"/>
<dbReference type="Pfam" id="PF13490">
    <property type="entry name" value="zf-HC2"/>
    <property type="match status" value="1"/>
</dbReference>
<dbReference type="InterPro" id="IPR041916">
    <property type="entry name" value="Anti_sigma_zinc_sf"/>
</dbReference>
<evidence type="ECO:0000313" key="2">
    <source>
        <dbReference type="EMBL" id="TWI67476.1"/>
    </source>
</evidence>
<accession>A0A562RGD5</accession>
<protein>
    <submittedName>
        <fullName evidence="2">Putative zinc finger protein</fullName>
    </submittedName>
</protein>
<evidence type="ECO:0000259" key="1">
    <source>
        <dbReference type="Pfam" id="PF13490"/>
    </source>
</evidence>
<dbReference type="InterPro" id="IPR027383">
    <property type="entry name" value="Znf_put"/>
</dbReference>
<comment type="caution">
    <text evidence="2">The sequence shown here is derived from an EMBL/GenBank/DDBJ whole genome shotgun (WGS) entry which is preliminary data.</text>
</comment>
<evidence type="ECO:0000313" key="3">
    <source>
        <dbReference type="Proteomes" id="UP000318431"/>
    </source>
</evidence>